<dbReference type="PANTHER" id="PTHR14218">
    <property type="entry name" value="PROTEASE S8 TRIPEPTIDYL PEPTIDASE I CLN2"/>
    <property type="match status" value="1"/>
</dbReference>
<feature type="region of interest" description="Disordered" evidence="8">
    <location>
        <begin position="509"/>
        <end position="543"/>
    </location>
</feature>
<dbReference type="InterPro" id="IPR030400">
    <property type="entry name" value="Sedolisin_dom"/>
</dbReference>
<dbReference type="CDD" id="cd04056">
    <property type="entry name" value="Peptidases_S53"/>
    <property type="match status" value="1"/>
</dbReference>
<feature type="binding site" evidence="7">
    <location>
        <position position="473"/>
    </location>
    <ligand>
        <name>Ca(2+)</name>
        <dbReference type="ChEBI" id="CHEBI:29108"/>
    </ligand>
</feature>
<dbReference type="PROSITE" id="PS51695">
    <property type="entry name" value="SEDOLISIN"/>
    <property type="match status" value="1"/>
</dbReference>
<feature type="binding site" evidence="7">
    <location>
        <position position="472"/>
    </location>
    <ligand>
        <name>Ca(2+)</name>
        <dbReference type="ChEBI" id="CHEBI:29108"/>
    </ligand>
</feature>
<evidence type="ECO:0000259" key="9">
    <source>
        <dbReference type="PROSITE" id="PS51695"/>
    </source>
</evidence>
<dbReference type="KEGG" id="dtl:H8F01_11655"/>
<evidence type="ECO:0000256" key="3">
    <source>
        <dbReference type="ARBA" id="ARBA00022801"/>
    </source>
</evidence>
<dbReference type="PANTHER" id="PTHR14218:SF15">
    <property type="entry name" value="TRIPEPTIDYL-PEPTIDASE 1"/>
    <property type="match status" value="1"/>
</dbReference>
<dbReference type="Gene3D" id="3.40.50.200">
    <property type="entry name" value="Peptidase S8/S53 domain"/>
    <property type="match status" value="1"/>
</dbReference>
<evidence type="ECO:0000256" key="2">
    <source>
        <dbReference type="ARBA" id="ARBA00022723"/>
    </source>
</evidence>
<comment type="cofactor">
    <cofactor evidence="7">
        <name>Ca(2+)</name>
        <dbReference type="ChEBI" id="CHEBI:29108"/>
    </cofactor>
    <text evidence="7">Binds 1 Ca(2+) ion per subunit.</text>
</comment>
<dbReference type="AlphaFoldDB" id="A0A7G8PZ44"/>
<gene>
    <name evidence="10" type="ORF">H8F01_11655</name>
</gene>
<dbReference type="Pfam" id="PF09286">
    <property type="entry name" value="Pro-kuma_activ"/>
    <property type="match status" value="1"/>
</dbReference>
<evidence type="ECO:0000256" key="5">
    <source>
        <dbReference type="ARBA" id="ARBA00022837"/>
    </source>
</evidence>
<dbReference type="GO" id="GO:0006508">
    <property type="term" value="P:proteolysis"/>
    <property type="evidence" value="ECO:0007669"/>
    <property type="project" value="UniProtKB-KW"/>
</dbReference>
<evidence type="ECO:0000256" key="8">
    <source>
        <dbReference type="SAM" id="MobiDB-lite"/>
    </source>
</evidence>
<feature type="active site" description="Charge relay system" evidence="7">
    <location>
        <position position="434"/>
    </location>
</feature>
<evidence type="ECO:0000313" key="10">
    <source>
        <dbReference type="EMBL" id="QNJ99801.1"/>
    </source>
</evidence>
<dbReference type="GO" id="GO:0046872">
    <property type="term" value="F:metal ion binding"/>
    <property type="evidence" value="ECO:0007669"/>
    <property type="project" value="UniProtKB-UniRule"/>
</dbReference>
<feature type="binding site" evidence="7">
    <location>
        <position position="486"/>
    </location>
    <ligand>
        <name>Ca(2+)</name>
        <dbReference type="ChEBI" id="CHEBI:29108"/>
    </ligand>
</feature>
<dbReference type="RefSeq" id="WP_187055293.1">
    <property type="nucleotide sequence ID" value="NZ_CP060412.1"/>
</dbReference>
<keyword evidence="5 7" id="KW-0106">Calcium</keyword>
<dbReference type="GO" id="GO:0004252">
    <property type="term" value="F:serine-type endopeptidase activity"/>
    <property type="evidence" value="ECO:0007669"/>
    <property type="project" value="UniProtKB-UniRule"/>
</dbReference>
<feature type="active site" description="Charge relay system" evidence="7">
    <location>
        <position position="240"/>
    </location>
</feature>
<evidence type="ECO:0000313" key="11">
    <source>
        <dbReference type="Proteomes" id="UP000515873"/>
    </source>
</evidence>
<dbReference type="InterPro" id="IPR050819">
    <property type="entry name" value="Tripeptidyl-peptidase_I"/>
</dbReference>
<reference evidence="10 11" key="1">
    <citation type="submission" date="2020-08" db="EMBL/GenBank/DDBJ databases">
        <title>Dyella sp. G9 isolated from forest soil.</title>
        <authorList>
            <person name="Fu J."/>
            <person name="Qiu L."/>
        </authorList>
    </citation>
    <scope>NUCLEOTIDE SEQUENCE [LARGE SCALE GENOMIC DNA]</scope>
    <source>
        <strain evidence="10 11">G9</strain>
    </source>
</reference>
<feature type="compositionally biased region" description="Basic residues" evidence="8">
    <location>
        <begin position="534"/>
        <end position="543"/>
    </location>
</feature>
<dbReference type="SUPFAM" id="SSF52743">
    <property type="entry name" value="Subtilisin-like"/>
    <property type="match status" value="1"/>
</dbReference>
<feature type="active site" description="Charge relay system" evidence="7">
    <location>
        <position position="236"/>
    </location>
</feature>
<evidence type="ECO:0000256" key="4">
    <source>
        <dbReference type="ARBA" id="ARBA00022825"/>
    </source>
</evidence>
<organism evidence="10 11">
    <name type="scientific">Dyella telluris</name>
    <dbReference type="NCBI Taxonomy" id="2763498"/>
    <lineage>
        <taxon>Bacteria</taxon>
        <taxon>Pseudomonadati</taxon>
        <taxon>Pseudomonadota</taxon>
        <taxon>Gammaproteobacteria</taxon>
        <taxon>Lysobacterales</taxon>
        <taxon>Rhodanobacteraceae</taxon>
        <taxon>Dyella</taxon>
    </lineage>
</organism>
<keyword evidence="3 7" id="KW-0378">Hydrolase</keyword>
<dbReference type="Proteomes" id="UP000515873">
    <property type="component" value="Chromosome"/>
</dbReference>
<keyword evidence="11" id="KW-1185">Reference proteome</keyword>
<dbReference type="InterPro" id="IPR015366">
    <property type="entry name" value="S53_propep"/>
</dbReference>
<feature type="domain" description="Peptidase S53" evidence="9">
    <location>
        <begin position="166"/>
        <end position="508"/>
    </location>
</feature>
<dbReference type="EMBL" id="CP060412">
    <property type="protein sequence ID" value="QNJ99801.1"/>
    <property type="molecule type" value="Genomic_DNA"/>
</dbReference>
<dbReference type="SMART" id="SM00944">
    <property type="entry name" value="Pro-kuma_activ"/>
    <property type="match status" value="1"/>
</dbReference>
<name>A0A7G8PZ44_9GAMM</name>
<keyword evidence="6" id="KW-0865">Zymogen</keyword>
<dbReference type="GO" id="GO:0008240">
    <property type="term" value="F:tripeptidyl-peptidase activity"/>
    <property type="evidence" value="ECO:0007669"/>
    <property type="project" value="TreeGrafter"/>
</dbReference>
<dbReference type="InterPro" id="IPR036852">
    <property type="entry name" value="Peptidase_S8/S53_dom_sf"/>
</dbReference>
<evidence type="ECO:0000256" key="1">
    <source>
        <dbReference type="ARBA" id="ARBA00022670"/>
    </source>
</evidence>
<keyword evidence="2 7" id="KW-0479">Metal-binding</keyword>
<evidence type="ECO:0000256" key="7">
    <source>
        <dbReference type="PROSITE-ProRule" id="PRU01032"/>
    </source>
</evidence>
<accession>A0A7G8PZ44</accession>
<evidence type="ECO:0000256" key="6">
    <source>
        <dbReference type="ARBA" id="ARBA00023145"/>
    </source>
</evidence>
<protein>
    <submittedName>
        <fullName evidence="10">S8 family serine peptidase</fullName>
    </submittedName>
</protein>
<dbReference type="SUPFAM" id="SSF54897">
    <property type="entry name" value="Protease propeptides/inhibitors"/>
    <property type="match status" value="1"/>
</dbReference>
<sequence>MSTPAARRHHWPLANEARYLGPHEGSQPMDVTIVMRHRGGIRPTPAAWPHQPAVARADFGTQWGADPADADAIRQFAGKHGLQETSCELHRRVMHLRGTPQQLQQAFGVQFGRYQMPDGGPEMIGCHLPPSLPSELSPSVIAVLGLDSRPVARPHFRRPAATPTTTYTPVQLGALYQFPAQLDGTGQTIAVIELGGGFTQGDFTAYMQSLGIKAPTVNVVSVQGGTSQPGGDADGEVMLDVEVIGALAPGATLSVYFAPNTDQGFYEAISQAAHDTSHPSVISISWGGPEDSWSASALSAMQSALQDAAAMGVTVTVACGDSGFTDGESDNKPHVDFPASSPFALACGGTKLLSSGHTISSETVWNELAGNEGATGGGVSASFALPTWQQSSGVPAGTNGYAGRGVPDVAGDADPNTGYQVRVDGQDQVIGGTSAVAPLWAALIARFNQQLGANVGDPHAALYGIGTAAFNDITQGNNGQFQAAKGWDACTGLGTPKGQTLLDALAQLKTGGGTTTPAQPPQPTAPGKPTKPTKPTKPKKPKK</sequence>
<keyword evidence="4 7" id="KW-0720">Serine protease</keyword>
<feature type="binding site" evidence="7">
    <location>
        <position position="488"/>
    </location>
    <ligand>
        <name>Ca(2+)</name>
        <dbReference type="ChEBI" id="CHEBI:29108"/>
    </ligand>
</feature>
<feature type="region of interest" description="Disordered" evidence="8">
    <location>
        <begin position="394"/>
        <end position="417"/>
    </location>
</feature>
<keyword evidence="1 7" id="KW-0645">Protease</keyword>
<proteinExistence type="predicted"/>